<protein>
    <submittedName>
        <fullName evidence="2">12729_t:CDS:1</fullName>
    </submittedName>
</protein>
<sequence length="178" mass="20673">MNRPNGIIVDESALLNKPDFEVKQVRTPDNREIGYTTGYDVMDATNQPSTVTKIVDWNPMAVLHLNYRSADWLAKIFPLSSFSTQKEMEFSNNIVNMEQPTKIMKIDKTYVEKKKKYNIVYGIPTSCQKIITEKFEKIKKIVEENAEKSIANKDNVSQQKNNLKRNHNKMNNHEKESM</sequence>
<evidence type="ECO:0000313" key="3">
    <source>
        <dbReference type="Proteomes" id="UP000789570"/>
    </source>
</evidence>
<dbReference type="OrthoDB" id="2325779at2759"/>
<proteinExistence type="predicted"/>
<dbReference type="EMBL" id="CAJVPQ010001071">
    <property type="protein sequence ID" value="CAG8530649.1"/>
    <property type="molecule type" value="Genomic_DNA"/>
</dbReference>
<gene>
    <name evidence="2" type="ORF">FCALED_LOCUS5158</name>
</gene>
<dbReference type="AlphaFoldDB" id="A0A9N9AH26"/>
<organism evidence="2 3">
    <name type="scientific">Funneliformis caledonium</name>
    <dbReference type="NCBI Taxonomy" id="1117310"/>
    <lineage>
        <taxon>Eukaryota</taxon>
        <taxon>Fungi</taxon>
        <taxon>Fungi incertae sedis</taxon>
        <taxon>Mucoromycota</taxon>
        <taxon>Glomeromycotina</taxon>
        <taxon>Glomeromycetes</taxon>
        <taxon>Glomerales</taxon>
        <taxon>Glomeraceae</taxon>
        <taxon>Funneliformis</taxon>
    </lineage>
</organism>
<accession>A0A9N9AH26</accession>
<keyword evidence="3" id="KW-1185">Reference proteome</keyword>
<name>A0A9N9AH26_9GLOM</name>
<dbReference type="Proteomes" id="UP000789570">
    <property type="component" value="Unassembled WGS sequence"/>
</dbReference>
<evidence type="ECO:0000256" key="1">
    <source>
        <dbReference type="SAM" id="MobiDB-lite"/>
    </source>
</evidence>
<evidence type="ECO:0000313" key="2">
    <source>
        <dbReference type="EMBL" id="CAG8530649.1"/>
    </source>
</evidence>
<comment type="caution">
    <text evidence="2">The sequence shown here is derived from an EMBL/GenBank/DDBJ whole genome shotgun (WGS) entry which is preliminary data.</text>
</comment>
<feature type="region of interest" description="Disordered" evidence="1">
    <location>
        <begin position="148"/>
        <end position="178"/>
    </location>
</feature>
<reference evidence="2" key="1">
    <citation type="submission" date="2021-06" db="EMBL/GenBank/DDBJ databases">
        <authorList>
            <person name="Kallberg Y."/>
            <person name="Tangrot J."/>
            <person name="Rosling A."/>
        </authorList>
    </citation>
    <scope>NUCLEOTIDE SEQUENCE</scope>
    <source>
        <strain evidence="2">UK204</strain>
    </source>
</reference>